<dbReference type="AlphaFoldDB" id="A0A6L2NB93"/>
<feature type="region of interest" description="Disordered" evidence="1">
    <location>
        <begin position="133"/>
        <end position="163"/>
    </location>
</feature>
<name>A0A6L2NB93_TANCI</name>
<feature type="region of interest" description="Disordered" evidence="1">
    <location>
        <begin position="1"/>
        <end position="62"/>
    </location>
</feature>
<feature type="compositionally biased region" description="Basic and acidic residues" evidence="1">
    <location>
        <begin position="273"/>
        <end position="288"/>
    </location>
</feature>
<organism evidence="2">
    <name type="scientific">Tanacetum cinerariifolium</name>
    <name type="common">Dalmatian daisy</name>
    <name type="synonym">Chrysanthemum cinerariifolium</name>
    <dbReference type="NCBI Taxonomy" id="118510"/>
    <lineage>
        <taxon>Eukaryota</taxon>
        <taxon>Viridiplantae</taxon>
        <taxon>Streptophyta</taxon>
        <taxon>Embryophyta</taxon>
        <taxon>Tracheophyta</taxon>
        <taxon>Spermatophyta</taxon>
        <taxon>Magnoliopsida</taxon>
        <taxon>eudicotyledons</taxon>
        <taxon>Gunneridae</taxon>
        <taxon>Pentapetalae</taxon>
        <taxon>asterids</taxon>
        <taxon>campanulids</taxon>
        <taxon>Asterales</taxon>
        <taxon>Asteraceae</taxon>
        <taxon>Asteroideae</taxon>
        <taxon>Anthemideae</taxon>
        <taxon>Anthemidinae</taxon>
        <taxon>Tanacetum</taxon>
    </lineage>
</organism>
<evidence type="ECO:0000313" key="2">
    <source>
        <dbReference type="EMBL" id="GEU83461.1"/>
    </source>
</evidence>
<feature type="compositionally biased region" description="Basic and acidic residues" evidence="1">
    <location>
        <begin position="298"/>
        <end position="308"/>
    </location>
</feature>
<reference evidence="2" key="1">
    <citation type="journal article" date="2019" name="Sci. Rep.">
        <title>Draft genome of Tanacetum cinerariifolium, the natural source of mosquito coil.</title>
        <authorList>
            <person name="Yamashiro T."/>
            <person name="Shiraishi A."/>
            <person name="Satake H."/>
            <person name="Nakayama K."/>
        </authorList>
    </citation>
    <scope>NUCLEOTIDE SEQUENCE</scope>
</reference>
<feature type="compositionally biased region" description="Basic residues" evidence="1">
    <location>
        <begin position="27"/>
        <end position="37"/>
    </location>
</feature>
<feature type="region of interest" description="Disordered" evidence="1">
    <location>
        <begin position="273"/>
        <end position="308"/>
    </location>
</feature>
<accession>A0A6L2NB93</accession>
<proteinExistence type="predicted"/>
<dbReference type="EMBL" id="BKCJ010008688">
    <property type="protein sequence ID" value="GEU83461.1"/>
    <property type="molecule type" value="Genomic_DNA"/>
</dbReference>
<evidence type="ECO:0000256" key="1">
    <source>
        <dbReference type="SAM" id="MobiDB-lite"/>
    </source>
</evidence>
<sequence length="505" mass="58290">MGGGSEIPTDKYHTPIVTQPSSSLPQKRQKSKRKQRKEIKVPSPSREIPTEEGVPTTSNDPLPTVSIVDLVTTAGEVVTTADIEVTTAATTPQISKDELTLAQTLIEIRAAKPKAIITVATIVTTVGTRPKVKGIMMQEPSERPTPTPKDSSQKSLQAKDIGKRKMVEPKKPLKRKDQIMIDEEFTKNLEAQLEEEERLATLKEEETNIALIESWDNTQAMMDVDCELVAVLQEEERGELSIEGKSRLFILFNNTMKWIEAFVPMNTELEKGNDKAVEDNEKAKEGSSKRVGSNLEQEDAKRQRFEEENESTDLKRCLEIIHEYDDDVTIEATPLSFKSPTIVDYKIYKEGKKSYFKIIRAEGNSQNYLTFGKMFKNFTREDLEVLWSIIKARFKKTKPIDDMDNLLFQILKTMFEHHVKDNIWKYQQGSVKVLHWKHFDSCRVHYLTTMNMVYYLLVEKMYPFTRNFLHQMWNDVRLQVNYVVEMAYDFLRSIRKQINEGYVPE</sequence>
<protein>
    <submittedName>
        <fullName evidence="2">Uncharacterized protein</fullName>
    </submittedName>
</protein>
<gene>
    <name evidence="2" type="ORF">Tci_055439</name>
</gene>
<comment type="caution">
    <text evidence="2">The sequence shown here is derived from an EMBL/GenBank/DDBJ whole genome shotgun (WGS) entry which is preliminary data.</text>
</comment>